<protein>
    <recommendedName>
        <fullName evidence="4">Alpha/beta hydrolase</fullName>
    </recommendedName>
</protein>
<sequence length="294" mass="33002">MNLLKRVPAHMFAITCTALMIMNSSYAQQTPSLQENPLLNVNSLGSKTEKLPYVSTARIQANKDHDFLLVGDYLTTKKVVKEQTKAQVKRQSTGGVIVLHDCQSNRSRYNSLSETIALHSLHTLSLDLRGYGESVAQGFSELEIKKNAKDIVSYQNDVALLTTYWADDLLAGYKYLRNKMDKSKGIAVVASGCSSAYAVSLAEKIHISALVLITPEMTYGDKERYKNLIDIPTYFIGSTHHQASYSTAKELFDWNGAKRTKMQTFKGDKTNRYLINANEYLVNDIALWLKSILR</sequence>
<feature type="chain" id="PRO_5021326800" description="Alpha/beta hydrolase" evidence="1">
    <location>
        <begin position="28"/>
        <end position="294"/>
    </location>
</feature>
<gene>
    <name evidence="2" type="ORF">EPA86_08590</name>
</gene>
<dbReference type="EMBL" id="SAWY01000019">
    <property type="protein sequence ID" value="TPH15625.1"/>
    <property type="molecule type" value="Genomic_DNA"/>
</dbReference>
<dbReference type="Gene3D" id="3.40.50.1820">
    <property type="entry name" value="alpha/beta hydrolase"/>
    <property type="match status" value="1"/>
</dbReference>
<comment type="caution">
    <text evidence="2">The sequence shown here is derived from an EMBL/GenBank/DDBJ whole genome shotgun (WGS) entry which is preliminary data.</text>
</comment>
<dbReference type="SUPFAM" id="SSF53474">
    <property type="entry name" value="alpha/beta-Hydrolases"/>
    <property type="match status" value="1"/>
</dbReference>
<dbReference type="AlphaFoldDB" id="A0A502KZL1"/>
<keyword evidence="1" id="KW-0732">Signal</keyword>
<keyword evidence="3" id="KW-1185">Reference proteome</keyword>
<evidence type="ECO:0000313" key="3">
    <source>
        <dbReference type="Proteomes" id="UP000315303"/>
    </source>
</evidence>
<proteinExistence type="predicted"/>
<reference evidence="2 3" key="1">
    <citation type="submission" date="2019-01" db="EMBL/GenBank/DDBJ databases">
        <title>Litorilituus lipolytica sp. nov., isolated from intertidal sand of the Yellow Sea in China.</title>
        <authorList>
            <person name="Liu A."/>
        </authorList>
    </citation>
    <scope>NUCLEOTIDE SEQUENCE [LARGE SCALE GENOMIC DNA]</scope>
    <source>
        <strain evidence="2 3">RZ04</strain>
    </source>
</reference>
<evidence type="ECO:0000256" key="1">
    <source>
        <dbReference type="SAM" id="SignalP"/>
    </source>
</evidence>
<dbReference type="Proteomes" id="UP000315303">
    <property type="component" value="Unassembled WGS sequence"/>
</dbReference>
<accession>A0A502KZL1</accession>
<organism evidence="2 3">
    <name type="scientific">Litorilituus lipolyticus</name>
    <dbReference type="NCBI Taxonomy" id="2491017"/>
    <lineage>
        <taxon>Bacteria</taxon>
        <taxon>Pseudomonadati</taxon>
        <taxon>Pseudomonadota</taxon>
        <taxon>Gammaproteobacteria</taxon>
        <taxon>Alteromonadales</taxon>
        <taxon>Colwelliaceae</taxon>
        <taxon>Litorilituus</taxon>
    </lineage>
</organism>
<dbReference type="InterPro" id="IPR029058">
    <property type="entry name" value="AB_hydrolase_fold"/>
</dbReference>
<evidence type="ECO:0008006" key="4">
    <source>
        <dbReference type="Google" id="ProtNLM"/>
    </source>
</evidence>
<feature type="signal peptide" evidence="1">
    <location>
        <begin position="1"/>
        <end position="27"/>
    </location>
</feature>
<name>A0A502KZL1_9GAMM</name>
<evidence type="ECO:0000313" key="2">
    <source>
        <dbReference type="EMBL" id="TPH15625.1"/>
    </source>
</evidence>